<evidence type="ECO:0000256" key="5">
    <source>
        <dbReference type="ARBA" id="ARBA00022741"/>
    </source>
</evidence>
<evidence type="ECO:0000256" key="10">
    <source>
        <dbReference type="SAM" id="MobiDB-lite"/>
    </source>
</evidence>
<dbReference type="AlphaFoldDB" id="A0A370TTK5"/>
<dbReference type="GO" id="GO:0005634">
    <property type="term" value="C:nucleus"/>
    <property type="evidence" value="ECO:0007669"/>
    <property type="project" value="UniProtKB-SubCell"/>
</dbReference>
<keyword evidence="11" id="KW-0378">Hydrolase</keyword>
<gene>
    <name evidence="11" type="ORF">BP5553_03168</name>
</gene>
<sequence length="329" mass="36712">MSPDPSLNQQPGVPPPTTTTPAGQQHTQQKQNTIIDDKSPHCIPFIISHLHHHLADPIKANRPFVVGLNGIQGAGKTTLVSALAENLRVKEGLETLVLSIDDLYLTREDQVKLASEHAANKLVQYRGEPGTHDMQLAHATITSLLSNRETKIPSYDKSLHSGLGDRLPLSQWKTVNGPSQPPIRVIVLEGWCVGFRSLPPSTIAAKQASPTSLTLQNHKLEDLLFVNEKLREYDVLTDAFDAFIHIDAEDTRWVYDWREEQESALRRERGVGMSVEEVKNFVDAYFPAYELFVEGVRDGVLKGMGQDGKARQLRLVVGKDRRVKQVLEI</sequence>
<feature type="region of interest" description="Disordered" evidence="10">
    <location>
        <begin position="1"/>
        <end position="32"/>
    </location>
</feature>
<feature type="compositionally biased region" description="Low complexity" evidence="10">
    <location>
        <begin position="19"/>
        <end position="29"/>
    </location>
</feature>
<dbReference type="GO" id="GO:0016787">
    <property type="term" value="F:hydrolase activity"/>
    <property type="evidence" value="ECO:0007669"/>
    <property type="project" value="UniProtKB-KW"/>
</dbReference>
<dbReference type="EMBL" id="NPIC01000002">
    <property type="protein sequence ID" value="RDL38828.1"/>
    <property type="molecule type" value="Genomic_DNA"/>
</dbReference>
<dbReference type="GO" id="GO:0016301">
    <property type="term" value="F:kinase activity"/>
    <property type="evidence" value="ECO:0007669"/>
    <property type="project" value="UniProtKB-KW"/>
</dbReference>
<dbReference type="Gene3D" id="3.40.50.300">
    <property type="entry name" value="P-loop containing nucleotide triphosphate hydrolases"/>
    <property type="match status" value="1"/>
</dbReference>
<dbReference type="GeneID" id="43596017"/>
<keyword evidence="12" id="KW-1185">Reference proteome</keyword>
<evidence type="ECO:0000256" key="6">
    <source>
        <dbReference type="ARBA" id="ARBA00022777"/>
    </source>
</evidence>
<dbReference type="InterPro" id="IPR027417">
    <property type="entry name" value="P-loop_NTPase"/>
</dbReference>
<dbReference type="GO" id="GO:0005737">
    <property type="term" value="C:cytoplasm"/>
    <property type="evidence" value="ECO:0007669"/>
    <property type="project" value="UniProtKB-SubCell"/>
</dbReference>
<evidence type="ECO:0000256" key="2">
    <source>
        <dbReference type="ARBA" id="ARBA00004496"/>
    </source>
</evidence>
<reference evidence="11 12" key="1">
    <citation type="journal article" date="2018" name="IMA Fungus">
        <title>IMA Genome-F 9: Draft genome sequence of Annulohypoxylon stygium, Aspergillus mulundensis, Berkeleyomyces basicola (syn. Thielaviopsis basicola), Ceratocystis smalleyi, two Cercospora beticola strains, Coleophoma cylindrospora, Fusarium fracticaudum, Phialophora cf. hyalina, and Morchella septimelata.</title>
        <authorList>
            <person name="Wingfield B.D."/>
            <person name="Bills G.F."/>
            <person name="Dong Y."/>
            <person name="Huang W."/>
            <person name="Nel W.J."/>
            <person name="Swalarsk-Parry B.S."/>
            <person name="Vaghefi N."/>
            <person name="Wilken P.M."/>
            <person name="An Z."/>
            <person name="de Beer Z.W."/>
            <person name="De Vos L."/>
            <person name="Chen L."/>
            <person name="Duong T.A."/>
            <person name="Gao Y."/>
            <person name="Hammerbacher A."/>
            <person name="Kikkert J.R."/>
            <person name="Li Y."/>
            <person name="Li H."/>
            <person name="Li K."/>
            <person name="Li Q."/>
            <person name="Liu X."/>
            <person name="Ma X."/>
            <person name="Naidoo K."/>
            <person name="Pethybridge S.J."/>
            <person name="Sun J."/>
            <person name="Steenkamp E.T."/>
            <person name="van der Nest M.A."/>
            <person name="van Wyk S."/>
            <person name="Wingfield M.J."/>
            <person name="Xiong C."/>
            <person name="Yue Q."/>
            <person name="Zhang X."/>
        </authorList>
    </citation>
    <scope>NUCLEOTIDE SEQUENCE [LARGE SCALE GENOMIC DNA]</scope>
    <source>
        <strain evidence="11 12">BP 5553</strain>
    </source>
</reference>
<keyword evidence="6" id="KW-0418">Kinase</keyword>
<evidence type="ECO:0000313" key="11">
    <source>
        <dbReference type="EMBL" id="RDL38828.1"/>
    </source>
</evidence>
<keyword evidence="8" id="KW-0539">Nucleus</keyword>
<dbReference type="SUPFAM" id="SSF52540">
    <property type="entry name" value="P-loop containing nucleoside triphosphate hydrolases"/>
    <property type="match status" value="1"/>
</dbReference>
<comment type="similarity">
    <text evidence="9">Belongs to the GLYK kinase family.</text>
</comment>
<keyword evidence="7" id="KW-0067">ATP-binding</keyword>
<comment type="subcellular location">
    <subcellularLocation>
        <location evidence="2">Cytoplasm</location>
    </subcellularLocation>
    <subcellularLocation>
        <location evidence="1">Nucleus</location>
    </subcellularLocation>
</comment>
<keyword evidence="5" id="KW-0547">Nucleotide-binding</keyword>
<protein>
    <submittedName>
        <fullName evidence="11">p-loop containing nucleoside triphosphate hydrolase</fullName>
    </submittedName>
</protein>
<proteinExistence type="inferred from homology"/>
<evidence type="ECO:0000256" key="4">
    <source>
        <dbReference type="ARBA" id="ARBA00022679"/>
    </source>
</evidence>
<organism evidence="11 12">
    <name type="scientific">Venustampulla echinocandica</name>
    <dbReference type="NCBI Taxonomy" id="2656787"/>
    <lineage>
        <taxon>Eukaryota</taxon>
        <taxon>Fungi</taxon>
        <taxon>Dikarya</taxon>
        <taxon>Ascomycota</taxon>
        <taxon>Pezizomycotina</taxon>
        <taxon>Leotiomycetes</taxon>
        <taxon>Helotiales</taxon>
        <taxon>Pleuroascaceae</taxon>
        <taxon>Venustampulla</taxon>
    </lineage>
</organism>
<dbReference type="Proteomes" id="UP000254866">
    <property type="component" value="Unassembled WGS sequence"/>
</dbReference>
<comment type="caution">
    <text evidence="11">The sequence shown here is derived from an EMBL/GenBank/DDBJ whole genome shotgun (WGS) entry which is preliminary data.</text>
</comment>
<evidence type="ECO:0000256" key="1">
    <source>
        <dbReference type="ARBA" id="ARBA00004123"/>
    </source>
</evidence>
<dbReference type="OrthoDB" id="347435at2759"/>
<dbReference type="FunFam" id="3.40.50.300:FF:001691">
    <property type="entry name" value="Probable ATP-dependent kinase TDA10"/>
    <property type="match status" value="1"/>
</dbReference>
<keyword evidence="3" id="KW-0963">Cytoplasm</keyword>
<evidence type="ECO:0000256" key="9">
    <source>
        <dbReference type="ARBA" id="ARBA00061312"/>
    </source>
</evidence>
<evidence type="ECO:0000256" key="3">
    <source>
        <dbReference type="ARBA" id="ARBA00022490"/>
    </source>
</evidence>
<dbReference type="GO" id="GO:0005524">
    <property type="term" value="F:ATP binding"/>
    <property type="evidence" value="ECO:0007669"/>
    <property type="project" value="UniProtKB-KW"/>
</dbReference>
<evidence type="ECO:0000313" key="12">
    <source>
        <dbReference type="Proteomes" id="UP000254866"/>
    </source>
</evidence>
<accession>A0A370TTK5</accession>
<name>A0A370TTK5_9HELO</name>
<dbReference type="RefSeq" id="XP_031871484.1">
    <property type="nucleotide sequence ID" value="XM_032011791.1"/>
</dbReference>
<dbReference type="PANTHER" id="PTHR10285">
    <property type="entry name" value="URIDINE KINASE"/>
    <property type="match status" value="1"/>
</dbReference>
<evidence type="ECO:0000256" key="7">
    <source>
        <dbReference type="ARBA" id="ARBA00022840"/>
    </source>
</evidence>
<evidence type="ECO:0000256" key="8">
    <source>
        <dbReference type="ARBA" id="ARBA00023242"/>
    </source>
</evidence>
<dbReference type="STRING" id="2656787.A0A370TTK5"/>
<keyword evidence="4" id="KW-0808">Transferase</keyword>